<dbReference type="GO" id="GO:0005737">
    <property type="term" value="C:cytoplasm"/>
    <property type="evidence" value="ECO:0007669"/>
    <property type="project" value="TreeGrafter"/>
</dbReference>
<dbReference type="PANTHER" id="PTHR45527:SF1">
    <property type="entry name" value="FATTY ACID SYNTHASE"/>
    <property type="match status" value="1"/>
</dbReference>
<dbReference type="Gene3D" id="3.30.300.30">
    <property type="match status" value="1"/>
</dbReference>
<dbReference type="SUPFAM" id="SSF47336">
    <property type="entry name" value="ACP-like"/>
    <property type="match status" value="1"/>
</dbReference>
<dbReference type="InterPro" id="IPR000873">
    <property type="entry name" value="AMP-dep_synth/lig_dom"/>
</dbReference>
<dbReference type="InterPro" id="IPR023213">
    <property type="entry name" value="CAT-like_dom_sf"/>
</dbReference>
<dbReference type="PANTHER" id="PTHR45527">
    <property type="entry name" value="NONRIBOSOMAL PEPTIDE SYNTHETASE"/>
    <property type="match status" value="1"/>
</dbReference>
<dbReference type="Pfam" id="PF00668">
    <property type="entry name" value="Condensation"/>
    <property type="match status" value="1"/>
</dbReference>
<reference evidence="5" key="1">
    <citation type="submission" date="2024-01" db="EMBL/GenBank/DDBJ databases">
        <title>The genome sequence of Micromonospora mangrovi CCTCC AA 2012012.</title>
        <authorList>
            <person name="Gao J."/>
        </authorList>
    </citation>
    <scope>NUCLEOTIDE SEQUENCE</scope>
    <source>
        <strain evidence="5">CCTCC AA 2012012</strain>
    </source>
</reference>
<dbReference type="PROSITE" id="PS50075">
    <property type="entry name" value="CARRIER"/>
    <property type="match status" value="1"/>
</dbReference>
<dbReference type="GO" id="GO:0031177">
    <property type="term" value="F:phosphopantetheine binding"/>
    <property type="evidence" value="ECO:0007669"/>
    <property type="project" value="InterPro"/>
</dbReference>
<dbReference type="InterPro" id="IPR020845">
    <property type="entry name" value="AMP-binding_CS"/>
</dbReference>
<evidence type="ECO:0000313" key="5">
    <source>
        <dbReference type="EMBL" id="XBP95525.1"/>
    </source>
</evidence>
<keyword evidence="3" id="KW-0597">Phosphoprotein</keyword>
<dbReference type="FunFam" id="3.40.50.980:FF:000001">
    <property type="entry name" value="Non-ribosomal peptide synthetase"/>
    <property type="match status" value="1"/>
</dbReference>
<dbReference type="InterPro" id="IPR020806">
    <property type="entry name" value="PKS_PP-bd"/>
</dbReference>
<dbReference type="FunFam" id="1.10.1200.10:FF:000016">
    <property type="entry name" value="Non-ribosomal peptide synthase"/>
    <property type="match status" value="1"/>
</dbReference>
<name>A0AAU8HLY1_9ACTN</name>
<dbReference type="GO" id="GO:0072330">
    <property type="term" value="P:monocarboxylic acid biosynthetic process"/>
    <property type="evidence" value="ECO:0007669"/>
    <property type="project" value="UniProtKB-ARBA"/>
</dbReference>
<dbReference type="NCBIfam" id="TIGR01733">
    <property type="entry name" value="AA-adenyl-dom"/>
    <property type="match status" value="1"/>
</dbReference>
<dbReference type="Pfam" id="PF00550">
    <property type="entry name" value="PP-binding"/>
    <property type="match status" value="1"/>
</dbReference>
<dbReference type="EMBL" id="CP159342">
    <property type="protein sequence ID" value="XCH76228.1"/>
    <property type="molecule type" value="Genomic_DNA"/>
</dbReference>
<dbReference type="Gene3D" id="3.30.559.30">
    <property type="entry name" value="Nonribosomal peptide synthetase, condensation domain"/>
    <property type="match status" value="1"/>
</dbReference>
<dbReference type="PROSITE" id="PS00012">
    <property type="entry name" value="PHOSPHOPANTETHEINE"/>
    <property type="match status" value="1"/>
</dbReference>
<dbReference type="CDD" id="cd19543">
    <property type="entry name" value="DCL_NRPS"/>
    <property type="match status" value="1"/>
</dbReference>
<reference evidence="6" key="2">
    <citation type="submission" date="2024-06" db="EMBL/GenBank/DDBJ databases">
        <title>Micromonospora mangrovi CCTCC AA 2012012 genome sequences.</title>
        <authorList>
            <person name="Gao J."/>
        </authorList>
    </citation>
    <scope>NUCLEOTIDE SEQUENCE</scope>
    <source>
        <strain evidence="6">CCTCC AA 2012012</strain>
    </source>
</reference>
<evidence type="ECO:0000313" key="6">
    <source>
        <dbReference type="EMBL" id="XCH76228.1"/>
    </source>
</evidence>
<dbReference type="SUPFAM" id="SSF56801">
    <property type="entry name" value="Acetyl-CoA synthetase-like"/>
    <property type="match status" value="1"/>
</dbReference>
<dbReference type="PROSITE" id="PS00455">
    <property type="entry name" value="AMP_BINDING"/>
    <property type="match status" value="1"/>
</dbReference>
<dbReference type="InterPro" id="IPR006162">
    <property type="entry name" value="Ppantetheine_attach_site"/>
</dbReference>
<dbReference type="EMBL" id="CP157762">
    <property type="protein sequence ID" value="XBP95525.1"/>
    <property type="molecule type" value="Genomic_DNA"/>
</dbReference>
<dbReference type="InterPro" id="IPR009081">
    <property type="entry name" value="PP-bd_ACP"/>
</dbReference>
<dbReference type="Pfam" id="PF13193">
    <property type="entry name" value="AMP-binding_C"/>
    <property type="match status" value="1"/>
</dbReference>
<dbReference type="GO" id="GO:0044550">
    <property type="term" value="P:secondary metabolite biosynthetic process"/>
    <property type="evidence" value="ECO:0007669"/>
    <property type="project" value="UniProtKB-ARBA"/>
</dbReference>
<protein>
    <submittedName>
        <fullName evidence="6">Amino acid adenylation domain-containing protein</fullName>
    </submittedName>
</protein>
<dbReference type="InterPro" id="IPR036736">
    <property type="entry name" value="ACP-like_sf"/>
</dbReference>
<dbReference type="InterPro" id="IPR025110">
    <property type="entry name" value="AMP-bd_C"/>
</dbReference>
<dbReference type="Pfam" id="PF00501">
    <property type="entry name" value="AMP-binding"/>
    <property type="match status" value="1"/>
</dbReference>
<dbReference type="InterPro" id="IPR001242">
    <property type="entry name" value="Condensation_dom"/>
</dbReference>
<evidence type="ECO:0000256" key="1">
    <source>
        <dbReference type="ARBA" id="ARBA00001957"/>
    </source>
</evidence>
<feature type="domain" description="Carrier" evidence="4">
    <location>
        <begin position="980"/>
        <end position="1055"/>
    </location>
</feature>
<dbReference type="CDD" id="cd17643">
    <property type="entry name" value="A_NRPS_Cytc1-like"/>
    <property type="match status" value="1"/>
</dbReference>
<dbReference type="SUPFAM" id="SSF52777">
    <property type="entry name" value="CoA-dependent acyltransferases"/>
    <property type="match status" value="2"/>
</dbReference>
<evidence type="ECO:0000256" key="2">
    <source>
        <dbReference type="ARBA" id="ARBA00022450"/>
    </source>
</evidence>
<keyword evidence="2" id="KW-0596">Phosphopantetheine</keyword>
<dbReference type="InterPro" id="IPR042099">
    <property type="entry name" value="ANL_N_sf"/>
</dbReference>
<dbReference type="FunFam" id="3.40.50.980:FF:000002">
    <property type="entry name" value="Enterobactin synthetase component F"/>
    <property type="match status" value="1"/>
</dbReference>
<dbReference type="Gene3D" id="1.10.1200.10">
    <property type="entry name" value="ACP-like"/>
    <property type="match status" value="1"/>
</dbReference>
<dbReference type="InterPro" id="IPR045851">
    <property type="entry name" value="AMP-bd_C_sf"/>
</dbReference>
<accession>A0AAU8HLY1</accession>
<dbReference type="GO" id="GO:0008610">
    <property type="term" value="P:lipid biosynthetic process"/>
    <property type="evidence" value="ECO:0007669"/>
    <property type="project" value="UniProtKB-ARBA"/>
</dbReference>
<dbReference type="FunFam" id="3.40.50.12780:FF:000012">
    <property type="entry name" value="Non-ribosomal peptide synthetase"/>
    <property type="match status" value="1"/>
</dbReference>
<organism evidence="6">
    <name type="scientific">Micromonospora sp. CCTCC AA 2012012</name>
    <dbReference type="NCBI Taxonomy" id="3111921"/>
    <lineage>
        <taxon>Bacteria</taxon>
        <taxon>Bacillati</taxon>
        <taxon>Actinomycetota</taxon>
        <taxon>Actinomycetes</taxon>
        <taxon>Micromonosporales</taxon>
        <taxon>Micromonosporaceae</taxon>
        <taxon>Micromonospora</taxon>
    </lineage>
</organism>
<gene>
    <name evidence="6" type="ORF">ABUL08_09105</name>
    <name evidence="5" type="ORF">VK199_09060</name>
</gene>
<dbReference type="Gene3D" id="3.30.559.10">
    <property type="entry name" value="Chloramphenicol acetyltransferase-like domain"/>
    <property type="match status" value="1"/>
</dbReference>
<dbReference type="InterPro" id="IPR010071">
    <property type="entry name" value="AA_adenyl_dom"/>
</dbReference>
<dbReference type="RefSeq" id="WP_350936419.1">
    <property type="nucleotide sequence ID" value="NZ_CP157762.1"/>
</dbReference>
<dbReference type="Gene3D" id="3.40.50.12780">
    <property type="entry name" value="N-terminal domain of ligase-like"/>
    <property type="match status" value="1"/>
</dbReference>
<dbReference type="GO" id="GO:0003824">
    <property type="term" value="F:catalytic activity"/>
    <property type="evidence" value="ECO:0007669"/>
    <property type="project" value="InterPro"/>
</dbReference>
<dbReference type="GO" id="GO:0043041">
    <property type="term" value="P:amino acid activation for nonribosomal peptide biosynthetic process"/>
    <property type="evidence" value="ECO:0007669"/>
    <property type="project" value="TreeGrafter"/>
</dbReference>
<dbReference type="AlphaFoldDB" id="A0AAU8HLY1"/>
<dbReference type="FunFam" id="3.30.300.30:FF:000010">
    <property type="entry name" value="Enterobactin synthetase component F"/>
    <property type="match status" value="1"/>
</dbReference>
<sequence length="1075" mass="118583">MEHEGIEDVYELSPIQEGLLFHNLYSPGSGIYLEQVTMRMRGALDVAAYRAAWQAIVDRHAVLRTSFHWEGVDKALQVVHRDVEFPIEVLDWRDADPAGQAERYAHFAHDDRMTGFDYADAPLMRARLIRFADDEWEFFWSFSHLLMDGWSFGLAFAELTALYNAFATGGAADLPPARPYRSYLSWWARQDRTTTEAFWREHLAGYSAPDALELGPAPVGPLPAGEPTHAVLPTPELLELIPPLTAFGREHGLTLNTLMQGAWMIVLSRHLGRADVLVGSTGTQRPPTLTGSERIMGPMLATMPVRGRVRDDADLIGWLRELQNDMAQAREHADISLTDLRALADLPGNRPLFEVDLAFENVPVPDMALHEVELLESTYDGRPHFPITMIVMPGEAMPVPRMVYDQTRFTEAAVRRLVDEFSTTLTNLTRYPELRLGDVDIMPADQWRQILLDWNRTEPQPVAALPELFARFVAATPTATAVTCEGARLSYAELATRANRLAHHLRESGVRPGDRVGLCLHRSLDTVIGVLGVLTAGAAYVPLDLGHPAERMRWILADADVTALVTHDAAADSAPQFAGTVVNLDTDAAAIAARPATPPADGPGPDDVAYLIYTSGSTGHPKGVLVSHANVARLVAGAGTRMEFTADDAWSMVHSYAFDVSVFEMWGALGTGARLVVVPHETIRDPESLLHLLDAERVTVFSQTPSAFRQFMVPALADDAPRLPLRYVIFAGEYLDTPALAPWVDRYGDEQPRLVNMYGITETTVHSTYRRITRADLTGPVRSNVGRPLPDLRIYLLDERGMPVPPGVRGEIWVAGPGVTLGYRNLPELTAARFRPDLYAGEGEERMYRSGDLARWTDDGELEFLGRADHQVKIRGFRVEPGEIEAALRDRPEIADAVVLPRTIAGDTRLVAYLVPAGEGVTVVDAEVTAALRAVLPEYMVPAHLVTLDRFPLTPNGKTDRAALPDFDGARPDLEREYVAPRTPTEEAVAAAWREMLGVEKAGVHDDFFALGGHSLLATRVAFKLRGALGVEVPVRAIFDHPVLERLATAIDELTRRPVVAAPVIARQPRRAQRV</sequence>
<evidence type="ECO:0000256" key="3">
    <source>
        <dbReference type="ARBA" id="ARBA00022553"/>
    </source>
</evidence>
<dbReference type="SMART" id="SM00823">
    <property type="entry name" value="PKS_PP"/>
    <property type="match status" value="1"/>
</dbReference>
<proteinExistence type="predicted"/>
<comment type="cofactor">
    <cofactor evidence="1">
        <name>pantetheine 4'-phosphate</name>
        <dbReference type="ChEBI" id="CHEBI:47942"/>
    </cofactor>
</comment>
<evidence type="ECO:0000259" key="4">
    <source>
        <dbReference type="PROSITE" id="PS50075"/>
    </source>
</evidence>